<feature type="domain" description="BTB" evidence="1">
    <location>
        <begin position="9"/>
        <end position="58"/>
    </location>
</feature>
<dbReference type="EMBL" id="JAGMVJ010000003">
    <property type="protein sequence ID" value="KAH7091934.1"/>
    <property type="molecule type" value="Genomic_DNA"/>
</dbReference>
<gene>
    <name evidence="2" type="ORF">FB567DRAFT_435301</name>
</gene>
<dbReference type="AlphaFoldDB" id="A0A8K0RDQ4"/>
<dbReference type="InterPro" id="IPR000210">
    <property type="entry name" value="BTB/POZ_dom"/>
</dbReference>
<dbReference type="Gene3D" id="3.30.710.10">
    <property type="entry name" value="Potassium Channel Kv1.1, Chain A"/>
    <property type="match status" value="1"/>
</dbReference>
<keyword evidence="3" id="KW-1185">Reference proteome</keyword>
<dbReference type="PROSITE" id="PS50097">
    <property type="entry name" value="BTB"/>
    <property type="match status" value="1"/>
</dbReference>
<accession>A0A8K0RDQ4</accession>
<dbReference type="OrthoDB" id="6359816at2759"/>
<proteinExistence type="predicted"/>
<dbReference type="InterPro" id="IPR011333">
    <property type="entry name" value="SKP1/BTB/POZ_sf"/>
</dbReference>
<feature type="non-terminal residue" evidence="2">
    <location>
        <position position="1"/>
    </location>
</feature>
<reference evidence="2" key="1">
    <citation type="journal article" date="2021" name="Nat. Commun.">
        <title>Genetic determinants of endophytism in the Arabidopsis root mycobiome.</title>
        <authorList>
            <person name="Mesny F."/>
            <person name="Miyauchi S."/>
            <person name="Thiergart T."/>
            <person name="Pickel B."/>
            <person name="Atanasova L."/>
            <person name="Karlsson M."/>
            <person name="Huettel B."/>
            <person name="Barry K.W."/>
            <person name="Haridas S."/>
            <person name="Chen C."/>
            <person name="Bauer D."/>
            <person name="Andreopoulos W."/>
            <person name="Pangilinan J."/>
            <person name="LaButti K."/>
            <person name="Riley R."/>
            <person name="Lipzen A."/>
            <person name="Clum A."/>
            <person name="Drula E."/>
            <person name="Henrissat B."/>
            <person name="Kohler A."/>
            <person name="Grigoriev I.V."/>
            <person name="Martin F.M."/>
            <person name="Hacquard S."/>
        </authorList>
    </citation>
    <scope>NUCLEOTIDE SEQUENCE</scope>
    <source>
        <strain evidence="2">MPI-SDFR-AT-0120</strain>
    </source>
</reference>
<evidence type="ECO:0000313" key="2">
    <source>
        <dbReference type="EMBL" id="KAH7091934.1"/>
    </source>
</evidence>
<dbReference type="SUPFAM" id="SSF54695">
    <property type="entry name" value="POZ domain"/>
    <property type="match status" value="1"/>
</dbReference>
<dbReference type="Proteomes" id="UP000813461">
    <property type="component" value="Unassembled WGS sequence"/>
</dbReference>
<comment type="caution">
    <text evidence="2">The sequence shown here is derived from an EMBL/GenBank/DDBJ whole genome shotgun (WGS) entry which is preliminary data.</text>
</comment>
<dbReference type="Pfam" id="PF00651">
    <property type="entry name" value="BTB"/>
    <property type="match status" value="1"/>
</dbReference>
<dbReference type="CDD" id="cd18186">
    <property type="entry name" value="BTB_POZ_ZBTB_KLHL-like"/>
    <property type="match status" value="1"/>
</dbReference>
<organism evidence="2 3">
    <name type="scientific">Paraphoma chrysanthemicola</name>
    <dbReference type="NCBI Taxonomy" id="798071"/>
    <lineage>
        <taxon>Eukaryota</taxon>
        <taxon>Fungi</taxon>
        <taxon>Dikarya</taxon>
        <taxon>Ascomycota</taxon>
        <taxon>Pezizomycotina</taxon>
        <taxon>Dothideomycetes</taxon>
        <taxon>Pleosporomycetidae</taxon>
        <taxon>Pleosporales</taxon>
        <taxon>Pleosporineae</taxon>
        <taxon>Phaeosphaeriaceae</taxon>
        <taxon>Paraphoma</taxon>
    </lineage>
</organism>
<evidence type="ECO:0000259" key="1">
    <source>
        <dbReference type="PROSITE" id="PS50097"/>
    </source>
</evidence>
<evidence type="ECO:0000313" key="3">
    <source>
        <dbReference type="Proteomes" id="UP000813461"/>
    </source>
</evidence>
<sequence>SMFNNPLLSDVTIFQTSNGSTRTYHAHKVVLCMASPWFTKALTGDFKVSKLRDFLLCN</sequence>
<name>A0A8K0RDQ4_9PLEO</name>
<protein>
    <recommendedName>
        <fullName evidence="1">BTB domain-containing protein</fullName>
    </recommendedName>
</protein>